<keyword evidence="1" id="KW-0472">Membrane</keyword>
<gene>
    <name evidence="2" type="ORF">C1J00_31810</name>
</gene>
<keyword evidence="3" id="KW-1185">Reference proteome</keyword>
<protein>
    <submittedName>
        <fullName evidence="2">Undecaprenyl-phosphate alpha-N-acetylglucosaminyl 1-phosphate transferase</fullName>
    </submittedName>
</protein>
<keyword evidence="2" id="KW-0808">Transferase</keyword>
<feature type="non-terminal residue" evidence="2">
    <location>
        <position position="116"/>
    </location>
</feature>
<proteinExistence type="predicted"/>
<sequence>MLYGISAAATALLLTVLLAVALRAPALRLRLVERRRQRDVPLSGGVAVVLVTGLVVGTGAWLGVAPPADGTRGVLVAAGAVALLGLVDDVWRLRRRVLVAGTGVAAACVVPYGETG</sequence>
<evidence type="ECO:0000256" key="1">
    <source>
        <dbReference type="SAM" id="Phobius"/>
    </source>
</evidence>
<keyword evidence="1" id="KW-1133">Transmembrane helix</keyword>
<feature type="transmembrane region" description="Helical" evidence="1">
    <location>
        <begin position="6"/>
        <end position="24"/>
    </location>
</feature>
<accession>A0A2N8TH03</accession>
<feature type="transmembrane region" description="Helical" evidence="1">
    <location>
        <begin position="70"/>
        <end position="87"/>
    </location>
</feature>
<evidence type="ECO:0000313" key="2">
    <source>
        <dbReference type="EMBL" id="PNG18306.1"/>
    </source>
</evidence>
<keyword evidence="1" id="KW-0812">Transmembrane</keyword>
<organism evidence="2 3">
    <name type="scientific">Streptomyces cahuitamycinicus</name>
    <dbReference type="NCBI Taxonomy" id="2070367"/>
    <lineage>
        <taxon>Bacteria</taxon>
        <taxon>Bacillati</taxon>
        <taxon>Actinomycetota</taxon>
        <taxon>Actinomycetes</taxon>
        <taxon>Kitasatosporales</taxon>
        <taxon>Streptomycetaceae</taxon>
        <taxon>Streptomyces</taxon>
    </lineage>
</organism>
<reference evidence="2 3" key="1">
    <citation type="submission" date="2018-01" db="EMBL/GenBank/DDBJ databases">
        <title>Draft genome sequence of Streptomyces sp. 13K301.</title>
        <authorList>
            <person name="Sahin N."/>
            <person name="Saygin H."/>
            <person name="Ay H."/>
        </authorList>
    </citation>
    <scope>NUCLEOTIDE SEQUENCE [LARGE SCALE GENOMIC DNA]</scope>
    <source>
        <strain evidence="2 3">13K301</strain>
    </source>
</reference>
<dbReference type="GO" id="GO:0016740">
    <property type="term" value="F:transferase activity"/>
    <property type="evidence" value="ECO:0007669"/>
    <property type="project" value="UniProtKB-KW"/>
</dbReference>
<feature type="transmembrane region" description="Helical" evidence="1">
    <location>
        <begin position="45"/>
        <end position="64"/>
    </location>
</feature>
<dbReference type="AlphaFoldDB" id="A0A2N8TH03"/>
<evidence type="ECO:0000313" key="3">
    <source>
        <dbReference type="Proteomes" id="UP000235943"/>
    </source>
</evidence>
<dbReference type="Proteomes" id="UP000235943">
    <property type="component" value="Unassembled WGS sequence"/>
</dbReference>
<dbReference type="EMBL" id="POUC01000333">
    <property type="protein sequence ID" value="PNG18306.1"/>
    <property type="molecule type" value="Genomic_DNA"/>
</dbReference>
<comment type="caution">
    <text evidence="2">The sequence shown here is derived from an EMBL/GenBank/DDBJ whole genome shotgun (WGS) entry which is preliminary data.</text>
</comment>
<name>A0A2N8TH03_9ACTN</name>